<organism evidence="16 17">
    <name type="scientific">Longimycelium tulufanense</name>
    <dbReference type="NCBI Taxonomy" id="907463"/>
    <lineage>
        <taxon>Bacteria</taxon>
        <taxon>Bacillati</taxon>
        <taxon>Actinomycetota</taxon>
        <taxon>Actinomycetes</taxon>
        <taxon>Pseudonocardiales</taxon>
        <taxon>Pseudonocardiaceae</taxon>
        <taxon>Longimycelium</taxon>
    </lineage>
</organism>
<comment type="caution">
    <text evidence="16">The sequence shown here is derived from an EMBL/GenBank/DDBJ whole genome shotgun (WGS) entry which is preliminary data.</text>
</comment>
<dbReference type="GO" id="GO:0004315">
    <property type="term" value="F:3-oxoacyl-[acyl-carrier-protein] synthase activity"/>
    <property type="evidence" value="ECO:0007669"/>
    <property type="project" value="InterPro"/>
</dbReference>
<comment type="function">
    <text evidence="10">Involved in the biosynthesis of antibiotic erythromycin via the biosynthesis of its aglycone precursor, 6-deoxyerythronolide B (6-dEB).</text>
</comment>
<dbReference type="Proteomes" id="UP000637578">
    <property type="component" value="Unassembled WGS sequence"/>
</dbReference>
<dbReference type="EC" id="2.3.1.94" evidence="13"/>
<dbReference type="FunFam" id="1.10.1200.10:FF:000007">
    <property type="entry name" value="Probable polyketide synthase pks17"/>
    <property type="match status" value="1"/>
</dbReference>
<accession>A0A8J3FW99</accession>
<evidence type="ECO:0000256" key="8">
    <source>
        <dbReference type="ARBA" id="ARBA00023315"/>
    </source>
</evidence>
<dbReference type="InterPro" id="IPR001227">
    <property type="entry name" value="Ac_transferase_dom_sf"/>
</dbReference>
<dbReference type="InterPro" id="IPR001031">
    <property type="entry name" value="Thioesterase"/>
</dbReference>
<comment type="cofactor">
    <cofactor evidence="1">
        <name>pantetheine 4'-phosphate</name>
        <dbReference type="ChEBI" id="CHEBI:47942"/>
    </cofactor>
</comment>
<dbReference type="InterPro" id="IPR009081">
    <property type="entry name" value="PP-bd_ACP"/>
</dbReference>
<dbReference type="Gene3D" id="3.40.366.10">
    <property type="entry name" value="Malonyl-Coenzyme A Acyl Carrier Protein, domain 2"/>
    <property type="match status" value="2"/>
</dbReference>
<proteinExistence type="predicted"/>
<evidence type="ECO:0000256" key="4">
    <source>
        <dbReference type="ARBA" id="ARBA00022679"/>
    </source>
</evidence>
<dbReference type="Pfam" id="PF00698">
    <property type="entry name" value="Acyl_transf_1"/>
    <property type="match status" value="2"/>
</dbReference>
<dbReference type="Gene3D" id="3.40.47.10">
    <property type="match status" value="2"/>
</dbReference>
<dbReference type="InterPro" id="IPR014031">
    <property type="entry name" value="Ketoacyl_synth_C"/>
</dbReference>
<keyword evidence="7" id="KW-0511">Multifunctional enzyme</keyword>
<dbReference type="Pfam" id="PF08990">
    <property type="entry name" value="Docking"/>
    <property type="match status" value="1"/>
</dbReference>
<dbReference type="SMART" id="SM00827">
    <property type="entry name" value="PKS_AT"/>
    <property type="match status" value="2"/>
</dbReference>
<keyword evidence="6" id="KW-0045">Antibiotic biosynthesis</keyword>
<dbReference type="PROSITE" id="PS50075">
    <property type="entry name" value="CARRIER"/>
    <property type="match status" value="2"/>
</dbReference>
<evidence type="ECO:0000256" key="5">
    <source>
        <dbReference type="ARBA" id="ARBA00022737"/>
    </source>
</evidence>
<comment type="subunit">
    <text evidence="12">Homodimer. Erythronolide synthase is composed of EryAI, EryAII and EryAIII multimodular (2 modules) polypeptides each coding for a functional synthase subunit which participates in 2 of the six FAS-like elongation steps required for formation of the polyketide. Module 1, 2, 3, 4, 5, and 6 participating in biosynthesis steps 1, 2, 3, 4, 5, and 6, respectively.</text>
</comment>
<feature type="domain" description="Carrier" evidence="14">
    <location>
        <begin position="1925"/>
        <end position="2000"/>
    </location>
</feature>
<dbReference type="FunFam" id="3.40.47.10:FF:000019">
    <property type="entry name" value="Polyketide synthase type I"/>
    <property type="match status" value="2"/>
</dbReference>
<dbReference type="SMART" id="SM01294">
    <property type="entry name" value="PKS_PP_betabranch"/>
    <property type="match status" value="2"/>
</dbReference>
<dbReference type="Gene3D" id="3.30.70.3290">
    <property type="match status" value="1"/>
</dbReference>
<dbReference type="SMART" id="SM00825">
    <property type="entry name" value="PKS_KS"/>
    <property type="match status" value="2"/>
</dbReference>
<evidence type="ECO:0000259" key="15">
    <source>
        <dbReference type="PROSITE" id="PS52004"/>
    </source>
</evidence>
<dbReference type="InterPro" id="IPR018201">
    <property type="entry name" value="Ketoacyl_synth_AS"/>
</dbReference>
<evidence type="ECO:0000256" key="11">
    <source>
        <dbReference type="ARBA" id="ARBA00060622"/>
    </source>
</evidence>
<dbReference type="InterPro" id="IPR020802">
    <property type="entry name" value="TesA-like"/>
</dbReference>
<protein>
    <recommendedName>
        <fullName evidence="13">6-deoxyerythronolide-B synthase</fullName>
        <ecNumber evidence="13">2.3.1.94</ecNumber>
    </recommendedName>
</protein>
<dbReference type="InterPro" id="IPR020841">
    <property type="entry name" value="PKS_Beta-ketoAc_synthase_dom"/>
</dbReference>
<feature type="domain" description="Ketosynthase family 3 (KS3)" evidence="15">
    <location>
        <begin position="33"/>
        <end position="458"/>
    </location>
</feature>
<dbReference type="InterPro" id="IPR006162">
    <property type="entry name" value="Ppantetheine_attach_site"/>
</dbReference>
<dbReference type="Gene3D" id="3.40.50.1820">
    <property type="entry name" value="alpha/beta hydrolase"/>
    <property type="match status" value="1"/>
</dbReference>
<keyword evidence="3" id="KW-0597">Phosphoprotein</keyword>
<dbReference type="InterPro" id="IPR016035">
    <property type="entry name" value="Acyl_Trfase/lysoPLipase"/>
</dbReference>
<dbReference type="InterPro" id="IPR036736">
    <property type="entry name" value="ACP-like_sf"/>
</dbReference>
<comment type="pathway">
    <text evidence="11">Antibiotic biosynthesis; erythromycin biosynthesis.</text>
</comment>
<dbReference type="RefSeq" id="WP_189061095.1">
    <property type="nucleotide sequence ID" value="NZ_BMMK01000034.1"/>
</dbReference>
<evidence type="ECO:0000256" key="13">
    <source>
        <dbReference type="ARBA" id="ARBA00066981"/>
    </source>
</evidence>
<dbReference type="InterPro" id="IPR015083">
    <property type="entry name" value="NorB/c/GfsB-D-like_docking"/>
</dbReference>
<evidence type="ECO:0000259" key="14">
    <source>
        <dbReference type="PROSITE" id="PS50075"/>
    </source>
</evidence>
<evidence type="ECO:0000256" key="2">
    <source>
        <dbReference type="ARBA" id="ARBA00022450"/>
    </source>
</evidence>
<keyword evidence="8" id="KW-0012">Acyltransferase</keyword>
<dbReference type="PROSITE" id="PS52004">
    <property type="entry name" value="KS3_2"/>
    <property type="match status" value="2"/>
</dbReference>
<dbReference type="FunFam" id="3.40.366.10:FF:000002">
    <property type="entry name" value="Probable polyketide synthase 2"/>
    <property type="match status" value="1"/>
</dbReference>
<evidence type="ECO:0000313" key="16">
    <source>
        <dbReference type="EMBL" id="GGM75294.1"/>
    </source>
</evidence>
<evidence type="ECO:0000256" key="1">
    <source>
        <dbReference type="ARBA" id="ARBA00001957"/>
    </source>
</evidence>
<dbReference type="GO" id="GO:0004312">
    <property type="term" value="F:fatty acid synthase activity"/>
    <property type="evidence" value="ECO:0007669"/>
    <property type="project" value="TreeGrafter"/>
</dbReference>
<dbReference type="GO" id="GO:0047879">
    <property type="term" value="F:erythronolide synthase activity"/>
    <property type="evidence" value="ECO:0007669"/>
    <property type="project" value="UniProtKB-EC"/>
</dbReference>
<dbReference type="GO" id="GO:0031177">
    <property type="term" value="F:phosphopantetheine binding"/>
    <property type="evidence" value="ECO:0007669"/>
    <property type="project" value="InterPro"/>
</dbReference>
<dbReference type="InterPro" id="IPR029058">
    <property type="entry name" value="AB_hydrolase_fold"/>
</dbReference>
<dbReference type="Pfam" id="PF00550">
    <property type="entry name" value="PP-binding"/>
    <property type="match status" value="2"/>
</dbReference>
<dbReference type="InterPro" id="IPR016039">
    <property type="entry name" value="Thiolase-like"/>
</dbReference>
<dbReference type="Pfam" id="PF00975">
    <property type="entry name" value="Thioesterase"/>
    <property type="match status" value="1"/>
</dbReference>
<reference evidence="16" key="1">
    <citation type="journal article" date="2014" name="Int. J. Syst. Evol. Microbiol.">
        <title>Complete genome sequence of Corynebacterium casei LMG S-19264T (=DSM 44701T), isolated from a smear-ripened cheese.</title>
        <authorList>
            <consortium name="US DOE Joint Genome Institute (JGI-PGF)"/>
            <person name="Walter F."/>
            <person name="Albersmeier A."/>
            <person name="Kalinowski J."/>
            <person name="Ruckert C."/>
        </authorList>
    </citation>
    <scope>NUCLEOTIDE SEQUENCE</scope>
    <source>
        <strain evidence="16">CGMCC 4.5737</strain>
    </source>
</reference>
<sequence length="2294" mass="245091">MVTDDKIRYFLKRVTADLHETRDRLRELEAAVGEPIAVVAMGCRFPGGVSSPEDLWRLAVSGEDAISPFPADRGWPVGDLYDPDPDRFGKCYAREGGFLADVASFDAGFFGVSPREALALDPQQRLLLEVSWETFERAGIAPSSLRGSRTGVFVGTSSQEYALLVRSSPENFEGYSTGFLASVMSGRLAYTFGLEGPAVTVDTACSSSLVALHQAVHALRTDECGMALAGGAAVMSTPSMFVEFSRQRGLAPDGRCKAFAAAADGTGWGEGVGLVLLERLSDARRNGHHVLAVIRGSAVNQDGASNGLTAPNGPSQQRVIRAALANARLGLSDVDAVEAHGTGTTLGDPIEAQALLATYGQDRVAGQPLWLGSLKSNIGHTQAAAGVAGVIKMVMAMRQGVLPPTLHVDAPTPHVDWSAGAVELLTEVRDWPRIGRPRRAGVSSFGISGTNAHLILEHAERDESPAVEPAAPVLISTTTEGDHQERSTPLPWVVSARNDRGLRAQAARLRDHVLAHPELSPPDIGHSLRASRTLFDHRAVVLARDRDEFVAGLDALAEGRGAPGVVEGVAGEPGKPVFVFPGQGAQWAGMAAELCRDSEIFRNQLRDCAEALEPHVDWSLLDVVCGADGVFSLDRVDVVQPALWAMMISLAELWRSYGVEPGAVVGHSQGEIAAACVAGALSLEDGARMVALRSRLVAQHLSGKGGMAFLALPADQARDWLSPWETRLGVAAVNAPSSVVISGDPDALDELLVAAEGDGVRAIRVAVDYASHSAQVETLEAELLAALAGVTPRAPTIPFFSTVTGNLVDTSKLDAAYWYQNLRDTVRFEPTVRELLAAGYRTYVEVSPHPVLAVSVQETLESAAAEGLVLTSLRRGEGHLRRFLTSVSEAHVRGMRVDWSSHIGPDRRRVALPTYAFQRQRYWLDAQPMAPVWEGDESASSLFLQRLVELPESERAHVVLETVCEHAGAVLYRTSPADIDTTTVFTDLGFVSMTAMELRNRLSAVTGVRLSPTVVFDYPTPEKLSAHLLARLTGAHDQSTEPVTAVFTADEPIAIVAMSCRYAGDVTSPEELWDMVAAGRDAISSVPTNRGWDVENLYDPNPGRPGRTYVRRGGFLRDADQFDPLLFGISPREALAMDPQQRLLLETSWEVFERAGVAPDSIRGSRTGVFVGISGQDYAWLLTTTPEGGEGHLMTGTSTSVASGRLAYLFGLEGPAVTVDTACSSSLVALHLAVQALRQGDCAAALVAGATVLSTPGAFVEFSQQRALAPDGRCKAFAAAADGTGWGEGVGVLLVEPLSAARRHGHPVLALVRGTAINQDGASNGLSAPNGLAQQRVIRQALTNAGLTTRDVDAVEAHGTGTTLGDPIEAEALLATYGQGRPAHRPLWLGSLKSNIGHTAAAAGVGGVIKMVMAMRRGVLPKTLHVDEPTPHVDWSSGAVELLTETGEWPDTGRPRRAGVSSFGISGTNAHVVLEQVPDETVSADNGVARTTDSAPPLATLPAVPWVLSGRTRKALRAQADRIRQYVEERPDLAPADVARSLATARAGLEHRAVVVGRDRNDLLAALSLLAEDGSAPNLVRGTTRTRGRVAFLFSGQVGPRAGLGRELYDQVPAFVSALDEVCAAFDAQLDLNLGEVLAAEDGSVEDLLVDPVLRQAALFAKETALYRLLGYWGVRPSFLLGYSVGELTAAHNAGVLSLADAAALVVAMGRLGRGFPADVATTSPDCEEGLHPQLDDIRRIAQELTFRPPAIPLVSGLTGRPVPGEEIGSPEYWVRLAREVATPANGLQWLVSEGVRDYLQIGSDSALAGIGQHCRAGVVSEDDIALVPALHGDGSEVNALLSALAHLHVRGVTVDWARMLVDCGARPVELPTYAFQRQRYWPEVTGLSARHPDQCGPGRAVARAERGREFRERLAGATEEEREQLVATLVRTHVAGALRLGDADSLEDELTLPELGFDSLTAVELRNRLGADLGLRLSPAIVFQYPTVTALRRHLVEQWETAGSTGERHTESDDTTGAQVTLGPLLTRASELGRTEEFQQLLHRVAEFRPTFDSSPEHPHTPPPVRLSRGSAIASLICFPTFAGRSGAHQYARLAAGSRGERDVWVLPAPGFTWQETLPASVDALASRQAYGVEQCADGKPVVLLGYSAGGWIAHATAAALEARGAGPSAVVLLDSYWPDSEMLPHIHAQIDRARTTGAPNALWTEEPWDDACLTAMARYAQLFHAWSPEEISAPTLLVRASEPAFDEVLDNWRPRWHLPHTAVDAAGTHFTIIREHSESAMRSVRDWLSGLF</sequence>
<dbReference type="Gene3D" id="1.10.1200.10">
    <property type="entry name" value="ACP-like"/>
    <property type="match status" value="2"/>
</dbReference>
<evidence type="ECO:0000256" key="6">
    <source>
        <dbReference type="ARBA" id="ARBA00023194"/>
    </source>
</evidence>
<keyword evidence="4" id="KW-0808">Transferase</keyword>
<evidence type="ECO:0000256" key="7">
    <source>
        <dbReference type="ARBA" id="ARBA00023268"/>
    </source>
</evidence>
<dbReference type="EMBL" id="BMMK01000034">
    <property type="protein sequence ID" value="GGM75294.1"/>
    <property type="molecule type" value="Genomic_DNA"/>
</dbReference>
<dbReference type="InterPro" id="IPR050091">
    <property type="entry name" value="PKS_NRPS_Biosynth_Enz"/>
</dbReference>
<dbReference type="Pfam" id="PF16197">
    <property type="entry name" value="KAsynt_C_assoc"/>
    <property type="match status" value="2"/>
</dbReference>
<dbReference type="Pfam" id="PF02801">
    <property type="entry name" value="Ketoacyl-synt_C"/>
    <property type="match status" value="2"/>
</dbReference>
<dbReference type="PROSITE" id="PS00606">
    <property type="entry name" value="KS3_1"/>
    <property type="match status" value="2"/>
</dbReference>
<dbReference type="GO" id="GO:0006633">
    <property type="term" value="P:fatty acid biosynthetic process"/>
    <property type="evidence" value="ECO:0007669"/>
    <property type="project" value="InterPro"/>
</dbReference>
<dbReference type="SMART" id="SM00823">
    <property type="entry name" value="PKS_PP"/>
    <property type="match status" value="2"/>
</dbReference>
<dbReference type="SUPFAM" id="SSF55048">
    <property type="entry name" value="Probable ACP-binding domain of malonyl-CoA ACP transacylase"/>
    <property type="match status" value="1"/>
</dbReference>
<feature type="domain" description="Carrier" evidence="14">
    <location>
        <begin position="950"/>
        <end position="1032"/>
    </location>
</feature>
<feature type="domain" description="Ketosynthase family 3 (KS3)" evidence="15">
    <location>
        <begin position="1050"/>
        <end position="1476"/>
    </location>
</feature>
<dbReference type="PROSITE" id="PS00012">
    <property type="entry name" value="PHOSPHOPANTETHEINE"/>
    <property type="match status" value="1"/>
</dbReference>
<evidence type="ECO:0000256" key="10">
    <source>
        <dbReference type="ARBA" id="ARBA00060158"/>
    </source>
</evidence>
<dbReference type="SUPFAM" id="SSF53901">
    <property type="entry name" value="Thiolase-like"/>
    <property type="match status" value="2"/>
</dbReference>
<evidence type="ECO:0000256" key="12">
    <source>
        <dbReference type="ARBA" id="ARBA00063272"/>
    </source>
</evidence>
<evidence type="ECO:0000256" key="9">
    <source>
        <dbReference type="ARBA" id="ARBA00052442"/>
    </source>
</evidence>
<dbReference type="PANTHER" id="PTHR43775:SF51">
    <property type="entry name" value="INACTIVE PHENOLPHTHIOCEROL SYNTHESIS POLYKETIDE SYNTHASE TYPE I PKS1-RELATED"/>
    <property type="match status" value="1"/>
</dbReference>
<evidence type="ECO:0000313" key="17">
    <source>
        <dbReference type="Proteomes" id="UP000637578"/>
    </source>
</evidence>
<dbReference type="CDD" id="cd00833">
    <property type="entry name" value="PKS"/>
    <property type="match status" value="2"/>
</dbReference>
<dbReference type="GO" id="GO:0033068">
    <property type="term" value="P:macrolide biosynthetic process"/>
    <property type="evidence" value="ECO:0007669"/>
    <property type="project" value="UniProtKB-ARBA"/>
</dbReference>
<dbReference type="InterPro" id="IPR016036">
    <property type="entry name" value="Malonyl_transacylase_ACP-bd"/>
</dbReference>
<reference evidence="16" key="2">
    <citation type="submission" date="2020-09" db="EMBL/GenBank/DDBJ databases">
        <authorList>
            <person name="Sun Q."/>
            <person name="Zhou Y."/>
        </authorList>
    </citation>
    <scope>NUCLEOTIDE SEQUENCE</scope>
    <source>
        <strain evidence="16">CGMCC 4.5737</strain>
    </source>
</reference>
<dbReference type="SUPFAM" id="SSF53474">
    <property type="entry name" value="alpha/beta-Hydrolases"/>
    <property type="match status" value="1"/>
</dbReference>
<dbReference type="SUPFAM" id="SSF47336">
    <property type="entry name" value="ACP-like"/>
    <property type="match status" value="1"/>
</dbReference>
<dbReference type="InterPro" id="IPR014043">
    <property type="entry name" value="Acyl_transferase_dom"/>
</dbReference>
<dbReference type="PANTHER" id="PTHR43775">
    <property type="entry name" value="FATTY ACID SYNTHASE"/>
    <property type="match status" value="1"/>
</dbReference>
<dbReference type="InterPro" id="IPR014030">
    <property type="entry name" value="Ketoacyl_synth_N"/>
</dbReference>
<dbReference type="InterPro" id="IPR020806">
    <property type="entry name" value="PKS_PP-bd"/>
</dbReference>
<keyword evidence="2" id="KW-0596">Phosphopantetheine</keyword>
<evidence type="ECO:0000256" key="3">
    <source>
        <dbReference type="ARBA" id="ARBA00022553"/>
    </source>
</evidence>
<dbReference type="SUPFAM" id="SSF52151">
    <property type="entry name" value="FabD/lysophospholipase-like"/>
    <property type="match status" value="2"/>
</dbReference>
<dbReference type="InterPro" id="IPR032821">
    <property type="entry name" value="PKS_assoc"/>
</dbReference>
<keyword evidence="17" id="KW-1185">Reference proteome</keyword>
<name>A0A8J3FW99_9PSEU</name>
<dbReference type="Pfam" id="PF00109">
    <property type="entry name" value="ketoacyl-synt"/>
    <property type="match status" value="2"/>
</dbReference>
<dbReference type="SMART" id="SM00824">
    <property type="entry name" value="PKS_TE"/>
    <property type="match status" value="1"/>
</dbReference>
<keyword evidence="5" id="KW-0677">Repeat</keyword>
<gene>
    <name evidence="16" type="ORF">GCM10012275_52490</name>
</gene>
<comment type="catalytic activity">
    <reaction evidence="9">
        <text>6 (S)-methylmalonyl-CoA + propanoyl-CoA + 6 NADPH + 12 H(+) = 6-deoxyerythronolide B + 6 CO2 + 6 NADP(+) + 7 CoA + H2O</text>
        <dbReference type="Rhea" id="RHEA:23068"/>
        <dbReference type="ChEBI" id="CHEBI:15377"/>
        <dbReference type="ChEBI" id="CHEBI:15378"/>
        <dbReference type="ChEBI" id="CHEBI:16089"/>
        <dbReference type="ChEBI" id="CHEBI:16526"/>
        <dbReference type="ChEBI" id="CHEBI:57287"/>
        <dbReference type="ChEBI" id="CHEBI:57327"/>
        <dbReference type="ChEBI" id="CHEBI:57392"/>
        <dbReference type="ChEBI" id="CHEBI:57783"/>
        <dbReference type="ChEBI" id="CHEBI:58349"/>
        <dbReference type="EC" id="2.3.1.94"/>
    </reaction>
</comment>